<accession>A0A9K3DJ38</accession>
<keyword evidence="2" id="KW-1185">Reference proteome</keyword>
<proteinExistence type="predicted"/>
<organism evidence="1 2">
    <name type="scientific">Helianthus annuus</name>
    <name type="common">Common sunflower</name>
    <dbReference type="NCBI Taxonomy" id="4232"/>
    <lineage>
        <taxon>Eukaryota</taxon>
        <taxon>Viridiplantae</taxon>
        <taxon>Streptophyta</taxon>
        <taxon>Embryophyta</taxon>
        <taxon>Tracheophyta</taxon>
        <taxon>Spermatophyta</taxon>
        <taxon>Magnoliopsida</taxon>
        <taxon>eudicotyledons</taxon>
        <taxon>Gunneridae</taxon>
        <taxon>Pentapetalae</taxon>
        <taxon>asterids</taxon>
        <taxon>campanulids</taxon>
        <taxon>Asterales</taxon>
        <taxon>Asteraceae</taxon>
        <taxon>Asteroideae</taxon>
        <taxon>Heliantheae alliance</taxon>
        <taxon>Heliantheae</taxon>
        <taxon>Helianthus</taxon>
    </lineage>
</organism>
<gene>
    <name evidence="1" type="ORF">HanXRQr2_Chr17g0795571</name>
</gene>
<dbReference type="Gramene" id="mRNA:HanXRQr2_Chr17g0795571">
    <property type="protein sequence ID" value="CDS:HanXRQr2_Chr17g0795571.1"/>
    <property type="gene ID" value="HanXRQr2_Chr17g0795571"/>
</dbReference>
<comment type="caution">
    <text evidence="1">The sequence shown here is derived from an EMBL/GenBank/DDBJ whole genome shotgun (WGS) entry which is preliminary data.</text>
</comment>
<reference evidence="1" key="1">
    <citation type="journal article" date="2017" name="Nature">
        <title>The sunflower genome provides insights into oil metabolism, flowering and Asterid evolution.</title>
        <authorList>
            <person name="Badouin H."/>
            <person name="Gouzy J."/>
            <person name="Grassa C.J."/>
            <person name="Murat F."/>
            <person name="Staton S.E."/>
            <person name="Cottret L."/>
            <person name="Lelandais-Briere C."/>
            <person name="Owens G.L."/>
            <person name="Carrere S."/>
            <person name="Mayjonade B."/>
            <person name="Legrand L."/>
            <person name="Gill N."/>
            <person name="Kane N.C."/>
            <person name="Bowers J.E."/>
            <person name="Hubner S."/>
            <person name="Bellec A."/>
            <person name="Berard A."/>
            <person name="Berges H."/>
            <person name="Blanchet N."/>
            <person name="Boniface M.C."/>
            <person name="Brunel D."/>
            <person name="Catrice O."/>
            <person name="Chaidir N."/>
            <person name="Claudel C."/>
            <person name="Donnadieu C."/>
            <person name="Faraut T."/>
            <person name="Fievet G."/>
            <person name="Helmstetter N."/>
            <person name="King M."/>
            <person name="Knapp S.J."/>
            <person name="Lai Z."/>
            <person name="Le Paslier M.C."/>
            <person name="Lippi Y."/>
            <person name="Lorenzon L."/>
            <person name="Mandel J.R."/>
            <person name="Marage G."/>
            <person name="Marchand G."/>
            <person name="Marquand E."/>
            <person name="Bret-Mestries E."/>
            <person name="Morien E."/>
            <person name="Nambeesan S."/>
            <person name="Nguyen T."/>
            <person name="Pegot-Espagnet P."/>
            <person name="Pouilly N."/>
            <person name="Raftis F."/>
            <person name="Sallet E."/>
            <person name="Schiex T."/>
            <person name="Thomas J."/>
            <person name="Vandecasteele C."/>
            <person name="Vares D."/>
            <person name="Vear F."/>
            <person name="Vautrin S."/>
            <person name="Crespi M."/>
            <person name="Mangin B."/>
            <person name="Burke J.M."/>
            <person name="Salse J."/>
            <person name="Munos S."/>
            <person name="Vincourt P."/>
            <person name="Rieseberg L.H."/>
            <person name="Langlade N.B."/>
        </authorList>
    </citation>
    <scope>NUCLEOTIDE SEQUENCE</scope>
    <source>
        <tissue evidence="1">Leaves</tissue>
    </source>
</reference>
<name>A0A9K3DJ38_HELAN</name>
<evidence type="ECO:0000313" key="1">
    <source>
        <dbReference type="EMBL" id="KAF5754821.1"/>
    </source>
</evidence>
<sequence length="90" mass="10170">MVGPGSSRRGLVGRWGEGGGAWGSCTARGGRNRVSLSFDSYLVVVRVGVLGQPTYLVLKYTRKHFYRIFFSHEIQDNMTMFFSFKLVIIF</sequence>
<evidence type="ECO:0000313" key="2">
    <source>
        <dbReference type="Proteomes" id="UP000215914"/>
    </source>
</evidence>
<reference evidence="1" key="2">
    <citation type="submission" date="2020-06" db="EMBL/GenBank/DDBJ databases">
        <title>Helianthus annuus Genome sequencing and assembly Release 2.</title>
        <authorList>
            <person name="Gouzy J."/>
            <person name="Langlade N."/>
            <person name="Munos S."/>
        </authorList>
    </citation>
    <scope>NUCLEOTIDE SEQUENCE</scope>
    <source>
        <tissue evidence="1">Leaves</tissue>
    </source>
</reference>
<dbReference type="AlphaFoldDB" id="A0A9K3DJ38"/>
<dbReference type="EMBL" id="MNCJ02000332">
    <property type="protein sequence ID" value="KAF5754821.1"/>
    <property type="molecule type" value="Genomic_DNA"/>
</dbReference>
<protein>
    <submittedName>
        <fullName evidence="1">Uncharacterized protein</fullName>
    </submittedName>
</protein>
<dbReference type="Proteomes" id="UP000215914">
    <property type="component" value="Unassembled WGS sequence"/>
</dbReference>